<accession>A0A8H3I2G6</accession>
<keyword evidence="3" id="KW-1185">Reference proteome</keyword>
<dbReference type="AlphaFoldDB" id="A0A8H3I2G6"/>
<evidence type="ECO:0000313" key="3">
    <source>
        <dbReference type="Proteomes" id="UP000664534"/>
    </source>
</evidence>
<comment type="caution">
    <text evidence="2">The sequence shown here is derived from an EMBL/GenBank/DDBJ whole genome shotgun (WGS) entry which is preliminary data.</text>
</comment>
<dbReference type="Gene3D" id="3.90.1200.10">
    <property type="match status" value="1"/>
</dbReference>
<protein>
    <recommendedName>
        <fullName evidence="1">Aminoglycoside phosphotransferase domain-containing protein</fullName>
    </recommendedName>
</protein>
<dbReference type="EMBL" id="CAJPDT010000010">
    <property type="protein sequence ID" value="CAF9912517.1"/>
    <property type="molecule type" value="Genomic_DNA"/>
</dbReference>
<name>A0A8H3I2G6_9LECA</name>
<dbReference type="SUPFAM" id="SSF56112">
    <property type="entry name" value="Protein kinase-like (PK-like)"/>
    <property type="match status" value="1"/>
</dbReference>
<proteinExistence type="predicted"/>
<organism evidence="2 3">
    <name type="scientific">Imshaugia aleurites</name>
    <dbReference type="NCBI Taxonomy" id="172621"/>
    <lineage>
        <taxon>Eukaryota</taxon>
        <taxon>Fungi</taxon>
        <taxon>Dikarya</taxon>
        <taxon>Ascomycota</taxon>
        <taxon>Pezizomycotina</taxon>
        <taxon>Lecanoromycetes</taxon>
        <taxon>OSLEUM clade</taxon>
        <taxon>Lecanoromycetidae</taxon>
        <taxon>Lecanorales</taxon>
        <taxon>Lecanorineae</taxon>
        <taxon>Parmeliaceae</taxon>
        <taxon>Imshaugia</taxon>
    </lineage>
</organism>
<dbReference type="Proteomes" id="UP000664534">
    <property type="component" value="Unassembled WGS sequence"/>
</dbReference>
<dbReference type="PANTHER" id="PTHR21310">
    <property type="entry name" value="AMINOGLYCOSIDE PHOSPHOTRANSFERASE-RELATED-RELATED"/>
    <property type="match status" value="1"/>
</dbReference>
<reference evidence="2" key="1">
    <citation type="submission" date="2021-03" db="EMBL/GenBank/DDBJ databases">
        <authorList>
            <person name="Tagirdzhanova G."/>
        </authorList>
    </citation>
    <scope>NUCLEOTIDE SEQUENCE</scope>
</reference>
<dbReference type="Pfam" id="PF01636">
    <property type="entry name" value="APH"/>
    <property type="match status" value="1"/>
</dbReference>
<evidence type="ECO:0000313" key="2">
    <source>
        <dbReference type="EMBL" id="CAF9912517.1"/>
    </source>
</evidence>
<dbReference type="OrthoDB" id="10003767at2759"/>
<gene>
    <name evidence="2" type="ORF">IMSHALPRED_000335</name>
</gene>
<dbReference type="PANTHER" id="PTHR21310:SF37">
    <property type="entry name" value="AMINOGLYCOSIDE PHOSPHOTRANSFERASE DOMAIN-CONTAINING PROTEIN"/>
    <property type="match status" value="1"/>
</dbReference>
<dbReference type="InterPro" id="IPR002575">
    <property type="entry name" value="Aminoglycoside_PTrfase"/>
</dbReference>
<evidence type="ECO:0000259" key="1">
    <source>
        <dbReference type="Pfam" id="PF01636"/>
    </source>
</evidence>
<feature type="domain" description="Aminoglycoside phosphotransferase" evidence="1">
    <location>
        <begin position="95"/>
        <end position="283"/>
    </location>
</feature>
<dbReference type="InterPro" id="IPR051678">
    <property type="entry name" value="AGP_Transferase"/>
</dbReference>
<dbReference type="InterPro" id="IPR011009">
    <property type="entry name" value="Kinase-like_dom_sf"/>
</dbReference>
<sequence length="398" mass="45223">MATSDTFKGYKWDGMRHEIKDSKYGRWVQSFVDSIDWNSLCQYASELHGGVRSTIDPKFTMGGRHVVRIINFERGERWIARLRMTTDMDDDEQCQLVQREVDCIQLVRERTSVPVPAVYGYIASAKNSIMLMECLSGNVGMDLNFDFIPSQYKDRFYAEMARFQTEISSIMFPKIGAIIRCQDGTYDVGPLPGLGGPFDTVTEYLMAWAETAIFNDMEGADDEIKASIMAFPQKLKALAANIPARDHGPFPLVHDDFGHNNIVVDDDYNILGVIDWEHAGSMPWESVFFPLTLSLLPRPMMPEWMYENGVPKNEEVRVIMDERKDYVNAVCRIERQEGSSHFLSAALGDEVGQELAYAMKLYVHDGKFGLYSRILDVHHNRWGRQAGGSQKDLAINAP</sequence>